<sequence length="106" mass="12174">MFLVLFPWVSGDEWLQALPRALVSGFVKTEKMFQRRGNRKKTMEAAVVIAEEAVKVVVLSKRRRHRSLMEEEVRLRRSLIEMAARTTMNGEGSGGLDLGFRFNLVH</sequence>
<comment type="caution">
    <text evidence="1">The sequence shown here is derived from an EMBL/GenBank/DDBJ whole genome shotgun (WGS) entry which is preliminary data.</text>
</comment>
<evidence type="ECO:0000313" key="2">
    <source>
        <dbReference type="Proteomes" id="UP001642260"/>
    </source>
</evidence>
<gene>
    <name evidence="1" type="ORF">ERUC_LOCUS22561</name>
</gene>
<proteinExistence type="predicted"/>
<accession>A0ABC8KCW6</accession>
<reference evidence="1 2" key="1">
    <citation type="submission" date="2022-03" db="EMBL/GenBank/DDBJ databases">
        <authorList>
            <person name="Macdonald S."/>
            <person name="Ahmed S."/>
            <person name="Newling K."/>
        </authorList>
    </citation>
    <scope>NUCLEOTIDE SEQUENCE [LARGE SCALE GENOMIC DNA]</scope>
</reference>
<keyword evidence="2" id="KW-1185">Reference proteome</keyword>
<evidence type="ECO:0000313" key="1">
    <source>
        <dbReference type="EMBL" id="CAH8356806.1"/>
    </source>
</evidence>
<organism evidence="1 2">
    <name type="scientific">Eruca vesicaria subsp. sativa</name>
    <name type="common">Garden rocket</name>
    <name type="synonym">Eruca sativa</name>
    <dbReference type="NCBI Taxonomy" id="29727"/>
    <lineage>
        <taxon>Eukaryota</taxon>
        <taxon>Viridiplantae</taxon>
        <taxon>Streptophyta</taxon>
        <taxon>Embryophyta</taxon>
        <taxon>Tracheophyta</taxon>
        <taxon>Spermatophyta</taxon>
        <taxon>Magnoliopsida</taxon>
        <taxon>eudicotyledons</taxon>
        <taxon>Gunneridae</taxon>
        <taxon>Pentapetalae</taxon>
        <taxon>rosids</taxon>
        <taxon>malvids</taxon>
        <taxon>Brassicales</taxon>
        <taxon>Brassicaceae</taxon>
        <taxon>Brassiceae</taxon>
        <taxon>Eruca</taxon>
    </lineage>
</organism>
<name>A0ABC8KCW6_ERUVS</name>
<protein>
    <submittedName>
        <fullName evidence="1">Uncharacterized protein</fullName>
    </submittedName>
</protein>
<dbReference type="EMBL" id="CAKOAT010220710">
    <property type="protein sequence ID" value="CAH8356806.1"/>
    <property type="molecule type" value="Genomic_DNA"/>
</dbReference>
<dbReference type="Proteomes" id="UP001642260">
    <property type="component" value="Unassembled WGS sequence"/>
</dbReference>
<dbReference type="AlphaFoldDB" id="A0ABC8KCW6"/>